<dbReference type="InterPro" id="IPR011460">
    <property type="entry name" value="Lcl_C"/>
</dbReference>
<sequence length="171" mass="18699" precursor="true">MHQKTITLIMGGGLLFVCANWAMAQSCNINLASTTPSQRFFDHGNGTVTDTRTDLMWKKCLEGQEGSACFGHPDLMPWELAANYAQLASGDKFAGHPGWRLPTLAELESIVDASCQEPAVNLQVFPSMPAAGLWSANQSDPVAWSMDFSKGRSYQNLKVGGKYVRLVRSSR</sequence>
<dbReference type="PANTHER" id="PTHR35812">
    <property type="entry name" value="LIPOPROTEIN"/>
    <property type="match status" value="1"/>
</dbReference>
<accession>A0A656HE94</accession>
<gene>
    <name evidence="3" type="ORF">Thini_2111</name>
</gene>
<dbReference type="Proteomes" id="UP000005317">
    <property type="component" value="Unassembled WGS sequence"/>
</dbReference>
<keyword evidence="4" id="KW-1185">Reference proteome</keyword>
<keyword evidence="1" id="KW-0732">Signal</keyword>
<name>A0A656HE94_THINJ</name>
<organism evidence="3 4">
    <name type="scientific">Thiothrix nivea (strain ATCC 35100 / DSM 5205 / JP2)</name>
    <dbReference type="NCBI Taxonomy" id="870187"/>
    <lineage>
        <taxon>Bacteria</taxon>
        <taxon>Pseudomonadati</taxon>
        <taxon>Pseudomonadota</taxon>
        <taxon>Gammaproteobacteria</taxon>
        <taxon>Thiotrichales</taxon>
        <taxon>Thiotrichaceae</taxon>
        <taxon>Thiothrix</taxon>
    </lineage>
</organism>
<dbReference type="AlphaFoldDB" id="A0A656HE94"/>
<dbReference type="PROSITE" id="PS51257">
    <property type="entry name" value="PROKAR_LIPOPROTEIN"/>
    <property type="match status" value="1"/>
</dbReference>
<dbReference type="PANTHER" id="PTHR35812:SF1">
    <property type="entry name" value="LIPOPROTEIN"/>
    <property type="match status" value="1"/>
</dbReference>
<feature type="signal peptide" evidence="1">
    <location>
        <begin position="1"/>
        <end position="24"/>
    </location>
</feature>
<reference evidence="4" key="1">
    <citation type="journal article" date="2011" name="Stand. Genomic Sci.">
        <title>Genome sequence of the filamentous, gliding Thiothrix nivea neotype strain (JP2(T)).</title>
        <authorList>
            <person name="Lapidus A."/>
            <person name="Nolan M."/>
            <person name="Lucas S."/>
            <person name="Glavina Del Rio T."/>
            <person name="Tice H."/>
            <person name="Cheng J.F."/>
            <person name="Tapia R."/>
            <person name="Han C."/>
            <person name="Goodwin L."/>
            <person name="Pitluck S."/>
            <person name="Liolios K."/>
            <person name="Pagani I."/>
            <person name="Ivanova N."/>
            <person name="Huntemann M."/>
            <person name="Mavromatis K."/>
            <person name="Mikhailova N."/>
            <person name="Pati A."/>
            <person name="Chen A."/>
            <person name="Palaniappan K."/>
            <person name="Land M."/>
            <person name="Brambilla E.M."/>
            <person name="Rohde M."/>
            <person name="Abt B."/>
            <person name="Verbarg S."/>
            <person name="Goker M."/>
            <person name="Bristow J."/>
            <person name="Eisen J.A."/>
            <person name="Markowitz V."/>
            <person name="Hugenholtz P."/>
            <person name="Kyrpides N.C."/>
            <person name="Klenk H.P."/>
            <person name="Woyke T."/>
        </authorList>
    </citation>
    <scope>NUCLEOTIDE SEQUENCE [LARGE SCALE GENOMIC DNA]</scope>
    <source>
        <strain evidence="4">ATCC 35100 / DSM 5205 / JP2</strain>
    </source>
</reference>
<proteinExistence type="predicted"/>
<dbReference type="OrthoDB" id="9793251at2"/>
<dbReference type="Pfam" id="PF07603">
    <property type="entry name" value="Lcl_C"/>
    <property type="match status" value="1"/>
</dbReference>
<evidence type="ECO:0000313" key="4">
    <source>
        <dbReference type="Proteomes" id="UP000005317"/>
    </source>
</evidence>
<protein>
    <recommendedName>
        <fullName evidence="2">Lcl C-terminal domain-containing protein</fullName>
    </recommendedName>
</protein>
<dbReference type="EMBL" id="JH651384">
    <property type="protein sequence ID" value="EIJ34683.1"/>
    <property type="molecule type" value="Genomic_DNA"/>
</dbReference>
<evidence type="ECO:0000313" key="3">
    <source>
        <dbReference type="EMBL" id="EIJ34683.1"/>
    </source>
</evidence>
<evidence type="ECO:0000259" key="2">
    <source>
        <dbReference type="Pfam" id="PF07603"/>
    </source>
</evidence>
<dbReference type="RefSeq" id="WP_002708610.1">
    <property type="nucleotide sequence ID" value="NZ_JH651384.1"/>
</dbReference>
<feature type="chain" id="PRO_5024816744" description="Lcl C-terminal domain-containing protein" evidence="1">
    <location>
        <begin position="25"/>
        <end position="171"/>
    </location>
</feature>
<evidence type="ECO:0000256" key="1">
    <source>
        <dbReference type="SAM" id="SignalP"/>
    </source>
</evidence>
<feature type="domain" description="Lcl C-terminal" evidence="2">
    <location>
        <begin position="46"/>
        <end position="168"/>
    </location>
</feature>